<accession>A0AAU7U8W8</accession>
<protein>
    <submittedName>
        <fullName evidence="2">FmdB family transcriptional regulator</fullName>
    </submittedName>
</protein>
<dbReference type="KEGG" id="dsc:ABOD76_13765"/>
<dbReference type="RefSeq" id="WP_350242541.1">
    <property type="nucleotide sequence ID" value="NZ_CP158299.1"/>
</dbReference>
<feature type="region of interest" description="Disordered" evidence="1">
    <location>
        <begin position="21"/>
        <end position="41"/>
    </location>
</feature>
<organism evidence="2">
    <name type="scientific">Deinococcus sonorensis KR-87</name>
    <dbReference type="NCBI Taxonomy" id="694439"/>
    <lineage>
        <taxon>Bacteria</taxon>
        <taxon>Thermotogati</taxon>
        <taxon>Deinococcota</taxon>
        <taxon>Deinococci</taxon>
        <taxon>Deinococcales</taxon>
        <taxon>Deinococcaceae</taxon>
        <taxon>Deinococcus</taxon>
    </lineage>
</organism>
<name>A0AAU7U8W8_9DEIO</name>
<evidence type="ECO:0000256" key="1">
    <source>
        <dbReference type="SAM" id="MobiDB-lite"/>
    </source>
</evidence>
<proteinExistence type="predicted"/>
<dbReference type="EMBL" id="CP158299">
    <property type="protein sequence ID" value="XBV84504.1"/>
    <property type="molecule type" value="Genomic_DNA"/>
</dbReference>
<dbReference type="PANTHER" id="PTHR34404">
    <property type="entry name" value="REGULATORY PROTEIN, FMDB FAMILY"/>
    <property type="match status" value="1"/>
</dbReference>
<feature type="region of interest" description="Disordered" evidence="1">
    <location>
        <begin position="53"/>
        <end position="76"/>
    </location>
</feature>
<feature type="compositionally biased region" description="Gly residues" evidence="1">
    <location>
        <begin position="65"/>
        <end position="76"/>
    </location>
</feature>
<dbReference type="AlphaFoldDB" id="A0AAU7U8W8"/>
<feature type="compositionally biased region" description="Basic and acidic residues" evidence="1">
    <location>
        <begin position="21"/>
        <end position="31"/>
    </location>
</feature>
<dbReference type="PANTHER" id="PTHR34404:SF2">
    <property type="entry name" value="CONSERVED SERINE RICH PROTEIN"/>
    <property type="match status" value="1"/>
</dbReference>
<evidence type="ECO:0000313" key="2">
    <source>
        <dbReference type="EMBL" id="XBV84504.1"/>
    </source>
</evidence>
<gene>
    <name evidence="2" type="ORF">ABOD76_13765</name>
</gene>
<reference evidence="2" key="1">
    <citation type="submission" date="2024-06" db="EMBL/GenBank/DDBJ databases">
        <title>Draft Genome Sequence of Deinococcus sonorensis Type Strain KR-87, a Biofilm Producing Representative of the Genus Deinococcus.</title>
        <authorList>
            <person name="Boren L.S."/>
            <person name="Grosso R.A."/>
            <person name="Hugenberg-Cox A.N."/>
            <person name="Hill J.T.E."/>
            <person name="Albert C.M."/>
            <person name="Tuohy J.M."/>
        </authorList>
    </citation>
    <scope>NUCLEOTIDE SEQUENCE</scope>
    <source>
        <strain evidence="2">KR-87</strain>
    </source>
</reference>
<sequence length="76" mass="8317">MPTYQYKNLETGELYEFKQGMRDDPFTHHPETGQPIKRILSRPGIAFRGSGFYVTDSRKSEGGSSDSGGSSGKGGE</sequence>